<evidence type="ECO:0000256" key="4">
    <source>
        <dbReference type="ARBA" id="ARBA00023242"/>
    </source>
</evidence>
<feature type="domain" description="PARP catalytic" evidence="7">
    <location>
        <begin position="243"/>
        <end position="460"/>
    </location>
</feature>
<dbReference type="PROSITE" id="PS51059">
    <property type="entry name" value="PARP_CATALYTIC"/>
    <property type="match status" value="1"/>
</dbReference>
<evidence type="ECO:0008006" key="11">
    <source>
        <dbReference type="Google" id="ProtNLM"/>
    </source>
</evidence>
<dbReference type="InterPro" id="IPR057823">
    <property type="entry name" value="WWE_RCD1"/>
</dbReference>
<gene>
    <name evidence="9" type="ORF">FNV43_RR10091</name>
</gene>
<dbReference type="GO" id="GO:0003950">
    <property type="term" value="F:NAD+ poly-ADP-ribosyltransferase activity"/>
    <property type="evidence" value="ECO:0007669"/>
    <property type="project" value="InterPro"/>
</dbReference>
<dbReference type="PANTHER" id="PTHR32263:SF5">
    <property type="entry name" value="INACTIVE POLY [ADP-RIBOSE] POLYMERASE SRO1-RELATED"/>
    <property type="match status" value="1"/>
</dbReference>
<keyword evidence="10" id="KW-1185">Reference proteome</keyword>
<evidence type="ECO:0000256" key="2">
    <source>
        <dbReference type="ARBA" id="ARBA00022473"/>
    </source>
</evidence>
<feature type="domain" description="RST" evidence="8">
    <location>
        <begin position="521"/>
        <end position="592"/>
    </location>
</feature>
<keyword evidence="2" id="KW-0217">Developmental protein</keyword>
<dbReference type="SUPFAM" id="SSF56399">
    <property type="entry name" value="ADP-ribosylation"/>
    <property type="match status" value="1"/>
</dbReference>
<dbReference type="OrthoDB" id="6133115at2759"/>
<feature type="region of interest" description="Disordered" evidence="5">
    <location>
        <begin position="500"/>
        <end position="520"/>
    </location>
</feature>
<proteinExistence type="predicted"/>
<accession>A0A8K0MKT6</accession>
<dbReference type="Gene3D" id="3.90.228.10">
    <property type="match status" value="1"/>
</dbReference>
<dbReference type="PROSITE" id="PS50918">
    <property type="entry name" value="WWE"/>
    <property type="match status" value="1"/>
</dbReference>
<comment type="subcellular location">
    <subcellularLocation>
        <location evidence="1">Nucleus</location>
    </subcellularLocation>
</comment>
<evidence type="ECO:0000313" key="9">
    <source>
        <dbReference type="EMBL" id="KAF3449363.1"/>
    </source>
</evidence>
<dbReference type="PANTHER" id="PTHR32263">
    <property type="entry name" value="INACTIVE POLY [ADP-RIBOSE] POLYMERASE SRO4-RELATED"/>
    <property type="match status" value="1"/>
</dbReference>
<evidence type="ECO:0000313" key="10">
    <source>
        <dbReference type="Proteomes" id="UP000796880"/>
    </source>
</evidence>
<dbReference type="Pfam" id="PF23467">
    <property type="entry name" value="WWE_5"/>
    <property type="match status" value="1"/>
</dbReference>
<dbReference type="InterPro" id="IPR004170">
    <property type="entry name" value="WWE_dom"/>
</dbReference>
<dbReference type="EMBL" id="VOIH02000004">
    <property type="protein sequence ID" value="KAF3449363.1"/>
    <property type="molecule type" value="Genomic_DNA"/>
</dbReference>
<evidence type="ECO:0000256" key="3">
    <source>
        <dbReference type="ARBA" id="ARBA00023016"/>
    </source>
</evidence>
<organism evidence="9 10">
    <name type="scientific">Rhamnella rubrinervis</name>
    <dbReference type="NCBI Taxonomy" id="2594499"/>
    <lineage>
        <taxon>Eukaryota</taxon>
        <taxon>Viridiplantae</taxon>
        <taxon>Streptophyta</taxon>
        <taxon>Embryophyta</taxon>
        <taxon>Tracheophyta</taxon>
        <taxon>Spermatophyta</taxon>
        <taxon>Magnoliopsida</taxon>
        <taxon>eudicotyledons</taxon>
        <taxon>Gunneridae</taxon>
        <taxon>Pentapetalae</taxon>
        <taxon>rosids</taxon>
        <taxon>fabids</taxon>
        <taxon>Rosales</taxon>
        <taxon>Rhamnaceae</taxon>
        <taxon>rhamnoid group</taxon>
        <taxon>Rhamneae</taxon>
        <taxon>Rhamnella</taxon>
    </lineage>
</organism>
<evidence type="ECO:0000256" key="1">
    <source>
        <dbReference type="ARBA" id="ARBA00004123"/>
    </source>
</evidence>
<dbReference type="Pfam" id="PF12174">
    <property type="entry name" value="RST"/>
    <property type="match status" value="1"/>
</dbReference>
<reference evidence="9" key="1">
    <citation type="submission" date="2020-03" db="EMBL/GenBank/DDBJ databases">
        <title>A high-quality chromosome-level genome assembly of a woody plant with both climbing and erect habits, Rhamnella rubrinervis.</title>
        <authorList>
            <person name="Lu Z."/>
            <person name="Yang Y."/>
            <person name="Zhu X."/>
            <person name="Sun Y."/>
        </authorList>
    </citation>
    <scope>NUCLEOTIDE SEQUENCE</scope>
    <source>
        <strain evidence="9">BYM</strain>
        <tissue evidence="9">Leaf</tissue>
    </source>
</reference>
<dbReference type="InterPro" id="IPR012317">
    <property type="entry name" value="Poly(ADP-ribose)pol_cat_dom"/>
</dbReference>
<evidence type="ECO:0000259" key="8">
    <source>
        <dbReference type="PROSITE" id="PS51879"/>
    </source>
</evidence>
<dbReference type="Proteomes" id="UP000796880">
    <property type="component" value="Unassembled WGS sequence"/>
</dbReference>
<evidence type="ECO:0000259" key="6">
    <source>
        <dbReference type="PROSITE" id="PS50918"/>
    </source>
</evidence>
<dbReference type="InterPro" id="IPR022003">
    <property type="entry name" value="RST"/>
</dbReference>
<evidence type="ECO:0000259" key="7">
    <source>
        <dbReference type="PROSITE" id="PS51059"/>
    </source>
</evidence>
<keyword evidence="3" id="KW-0346">Stress response</keyword>
<dbReference type="InterPro" id="IPR044964">
    <property type="entry name" value="RCD1/SRO1-5"/>
</dbReference>
<dbReference type="AlphaFoldDB" id="A0A8K0MKT6"/>
<comment type="caution">
    <text evidence="9">The sequence shown here is derived from an EMBL/GenBank/DDBJ whole genome shotgun (WGS) entry which is preliminary data.</text>
</comment>
<dbReference type="PROSITE" id="PS51879">
    <property type="entry name" value="RST"/>
    <property type="match status" value="1"/>
</dbReference>
<name>A0A8K0MKT6_9ROSA</name>
<evidence type="ECO:0000256" key="5">
    <source>
        <dbReference type="SAM" id="MobiDB-lite"/>
    </source>
</evidence>
<sequence length="611" mass="68762">MESNFVKALDNGQRVVLNLKRKEATRHASYFTGATRTELPHLLDLNKPEKRRKLEGSKSKHMISGSHFKRSLLTSYSNFMKSGMPKRLMFYENGEWTEFPHELVDRVRKELQVKRAVVDVELRGQRYVLDFLHMSRLDLDKGLQQPIAWIDEAEKCFFPEIYAVDDGDDEPYLSCLDENGKYQEAFHVEPCESNVIKLQLEIEINGMDNTLLRECSGESNAFVKNIQIDQKPASDQEDSCTRKSNVKVDEAKLLRVTESVNRKFNCDTVREMFNMGISAFASADIIDISQCSGTSMQGRCELFQKQVEITRNHRGDANVRHGWLAISKGELSVVMMYGLGHCGQSIIKSTYGIGVHLTADSCPDTSVNYCDVDENGVRHMFFCRVIMGNMELLHPGSKQFHPSSPDFDSGVDDLQDPKHYIVWNMNMNTHIYPEFVVSFKVSSNPEGDLPGSEDKHDVSGVTSSCHRPLGQSQLESFAVAMGGDRQRIADSGRVQASYIKMNPESGGSQGKAASVGSSSLRTPKSPWMPFPMLFSAISSEVAPKDMELVNVHYDLFRAKKITRADFVKKLRLIVGDTLLRSTITKLQCKIPNKSKNDLEASKMNMEGSGFV</sequence>
<feature type="region of interest" description="Disordered" evidence="5">
    <location>
        <begin position="444"/>
        <end position="466"/>
    </location>
</feature>
<dbReference type="GO" id="GO:0005634">
    <property type="term" value="C:nucleus"/>
    <property type="evidence" value="ECO:0007669"/>
    <property type="project" value="UniProtKB-SubCell"/>
</dbReference>
<protein>
    <recommendedName>
        <fullName evidence="11">Inactive poly [ADP-ribose] polymerase RCD1-like</fullName>
    </recommendedName>
</protein>
<keyword evidence="4" id="KW-0539">Nucleus</keyword>
<feature type="domain" description="WWE" evidence="6">
    <location>
        <begin position="74"/>
        <end position="149"/>
    </location>
</feature>